<accession>M1YUM7</accession>
<dbReference type="InParanoid" id="M1YUM7"/>
<sequence>MDILFTILASVLLLVGFLVICRSSDDDEEDETEDELTHDPARRDKTENS</sequence>
<comment type="caution">
    <text evidence="2">The sequence shown here is derived from an EMBL/GenBank/DDBJ whole genome shotgun (WGS) entry which is preliminary data.</text>
</comment>
<dbReference type="Proteomes" id="UP000011704">
    <property type="component" value="Unassembled WGS sequence"/>
</dbReference>
<organism evidence="2 3">
    <name type="scientific">Nitrospina gracilis (strain 3/211)</name>
    <dbReference type="NCBI Taxonomy" id="1266370"/>
    <lineage>
        <taxon>Bacteria</taxon>
        <taxon>Pseudomonadati</taxon>
        <taxon>Nitrospinota/Tectimicrobiota group</taxon>
        <taxon>Nitrospinota</taxon>
        <taxon>Nitrospinia</taxon>
        <taxon>Nitrospinales</taxon>
        <taxon>Nitrospinaceae</taxon>
        <taxon>Nitrospina</taxon>
    </lineage>
</organism>
<dbReference type="HOGENOM" id="CLU_3138240_0_0_0"/>
<evidence type="ECO:0000313" key="2">
    <source>
        <dbReference type="EMBL" id="CCQ89293.1"/>
    </source>
</evidence>
<name>M1YUM7_NITG3</name>
<dbReference type="EMBL" id="CAQJ01000004">
    <property type="protein sequence ID" value="CCQ89293.1"/>
    <property type="molecule type" value="Genomic_DNA"/>
</dbReference>
<evidence type="ECO:0000256" key="1">
    <source>
        <dbReference type="SAM" id="MobiDB-lite"/>
    </source>
</evidence>
<gene>
    <name evidence="2" type="ORF">NITGR_1010008</name>
</gene>
<feature type="region of interest" description="Disordered" evidence="1">
    <location>
        <begin position="25"/>
        <end position="49"/>
    </location>
</feature>
<feature type="compositionally biased region" description="Basic and acidic residues" evidence="1">
    <location>
        <begin position="35"/>
        <end position="49"/>
    </location>
</feature>
<feature type="compositionally biased region" description="Acidic residues" evidence="1">
    <location>
        <begin position="25"/>
        <end position="34"/>
    </location>
</feature>
<proteinExistence type="predicted"/>
<dbReference type="AlphaFoldDB" id="M1YUM7"/>
<evidence type="ECO:0000313" key="3">
    <source>
        <dbReference type="Proteomes" id="UP000011704"/>
    </source>
</evidence>
<reference evidence="2 3" key="1">
    <citation type="journal article" date="2013" name="Front. Microbiol.">
        <title>The genome of Nitrospina gracilis illuminates the metabolism and evolution of the major marine nitrite oxidizer.</title>
        <authorList>
            <person name="Luecker S."/>
            <person name="Nowka B."/>
            <person name="Rattei T."/>
            <person name="Spieck E."/>
            <person name="and Daims H."/>
        </authorList>
    </citation>
    <scope>NUCLEOTIDE SEQUENCE [LARGE SCALE GENOMIC DNA]</scope>
    <source>
        <strain evidence="2 3">3/211</strain>
    </source>
</reference>
<dbReference type="RefSeq" id="WP_005005565.1">
    <property type="nucleotide sequence ID" value="NZ_HG422173.1"/>
</dbReference>
<dbReference type="STRING" id="1266370.NITGR_1010008"/>
<protein>
    <submittedName>
        <fullName evidence="2">Uncharacterized protein</fullName>
    </submittedName>
</protein>
<keyword evidence="3" id="KW-1185">Reference proteome</keyword>